<dbReference type="Pfam" id="PF02653">
    <property type="entry name" value="BPD_transp_2"/>
    <property type="match status" value="1"/>
</dbReference>
<evidence type="ECO:0000256" key="5">
    <source>
        <dbReference type="ARBA" id="ARBA00023136"/>
    </source>
</evidence>
<feature type="transmembrane region" description="Helical" evidence="6">
    <location>
        <begin position="292"/>
        <end position="308"/>
    </location>
</feature>
<keyword evidence="8" id="KW-1185">Reference proteome</keyword>
<evidence type="ECO:0000256" key="4">
    <source>
        <dbReference type="ARBA" id="ARBA00022989"/>
    </source>
</evidence>
<feature type="transmembrane region" description="Helical" evidence="6">
    <location>
        <begin position="33"/>
        <end position="52"/>
    </location>
</feature>
<evidence type="ECO:0000256" key="2">
    <source>
        <dbReference type="ARBA" id="ARBA00022475"/>
    </source>
</evidence>
<feature type="transmembrane region" description="Helical" evidence="6">
    <location>
        <begin position="269"/>
        <end position="286"/>
    </location>
</feature>
<evidence type="ECO:0000256" key="1">
    <source>
        <dbReference type="ARBA" id="ARBA00004651"/>
    </source>
</evidence>
<dbReference type="InterPro" id="IPR001851">
    <property type="entry name" value="ABC_transp_permease"/>
</dbReference>
<accession>A0A6P1T1V7</accession>
<dbReference type="EMBL" id="CP046620">
    <property type="protein sequence ID" value="QHQ35711.1"/>
    <property type="molecule type" value="Genomic_DNA"/>
</dbReference>
<comment type="subcellular location">
    <subcellularLocation>
        <location evidence="1">Cell membrane</location>
        <topology evidence="1">Multi-pass membrane protein</topology>
    </subcellularLocation>
</comment>
<dbReference type="PANTHER" id="PTHR43370:SF2">
    <property type="entry name" value="ABC TRANSPORTER PERMEASE PROTEIN"/>
    <property type="match status" value="1"/>
</dbReference>
<feature type="transmembrane region" description="Helical" evidence="6">
    <location>
        <begin position="169"/>
        <end position="187"/>
    </location>
</feature>
<keyword evidence="5 6" id="KW-0472">Membrane</keyword>
<feature type="transmembrane region" description="Helical" evidence="6">
    <location>
        <begin position="7"/>
        <end position="27"/>
    </location>
</feature>
<gene>
    <name evidence="7" type="ORF">GO499_11245</name>
</gene>
<evidence type="ECO:0000313" key="7">
    <source>
        <dbReference type="EMBL" id="QHQ35711.1"/>
    </source>
</evidence>
<feature type="transmembrane region" description="Helical" evidence="6">
    <location>
        <begin position="120"/>
        <end position="139"/>
    </location>
</feature>
<keyword evidence="2" id="KW-1003">Cell membrane</keyword>
<feature type="transmembrane region" description="Helical" evidence="6">
    <location>
        <begin position="320"/>
        <end position="340"/>
    </location>
</feature>
<reference evidence="7 8" key="1">
    <citation type="submission" date="2019-12" db="EMBL/GenBank/DDBJ databases">
        <title>Complete genome sequence of Algicella marina strain 9Alg 56(T) isolated from the red alga Tichocarpus crinitus.</title>
        <authorList>
            <person name="Kim S.-G."/>
            <person name="Nedashkovskaya O.I."/>
        </authorList>
    </citation>
    <scope>NUCLEOTIDE SEQUENCE [LARGE SCALE GENOMIC DNA]</scope>
    <source>
        <strain evidence="7 8">9Alg 56</strain>
    </source>
</reference>
<evidence type="ECO:0000256" key="6">
    <source>
        <dbReference type="SAM" id="Phobius"/>
    </source>
</evidence>
<dbReference type="GO" id="GO:0005886">
    <property type="term" value="C:plasma membrane"/>
    <property type="evidence" value="ECO:0007669"/>
    <property type="project" value="UniProtKB-SubCell"/>
</dbReference>
<feature type="transmembrane region" description="Helical" evidence="6">
    <location>
        <begin position="346"/>
        <end position="364"/>
    </location>
</feature>
<proteinExistence type="predicted"/>
<feature type="transmembrane region" description="Helical" evidence="6">
    <location>
        <begin position="64"/>
        <end position="82"/>
    </location>
</feature>
<feature type="transmembrane region" description="Helical" evidence="6">
    <location>
        <begin position="88"/>
        <end position="108"/>
    </location>
</feature>
<dbReference type="CDD" id="cd06580">
    <property type="entry name" value="TM_PBP1_transp_TpRbsC_like"/>
    <property type="match status" value="1"/>
</dbReference>
<keyword evidence="3 6" id="KW-0812">Transmembrane</keyword>
<evidence type="ECO:0000256" key="3">
    <source>
        <dbReference type="ARBA" id="ARBA00022692"/>
    </source>
</evidence>
<protein>
    <submittedName>
        <fullName evidence="7">ABC transporter permease</fullName>
    </submittedName>
</protein>
<feature type="transmembrane region" description="Helical" evidence="6">
    <location>
        <begin position="207"/>
        <end position="233"/>
    </location>
</feature>
<dbReference type="PANTHER" id="PTHR43370">
    <property type="entry name" value="SUGAR ABC TRANSPORTER INTEGRAL MEMBRANE PROTEIN-RELATED"/>
    <property type="match status" value="1"/>
</dbReference>
<feature type="transmembrane region" description="Helical" evidence="6">
    <location>
        <begin position="245"/>
        <end position="262"/>
    </location>
</feature>
<dbReference type="GO" id="GO:0022857">
    <property type="term" value="F:transmembrane transporter activity"/>
    <property type="evidence" value="ECO:0007669"/>
    <property type="project" value="InterPro"/>
</dbReference>
<dbReference type="KEGG" id="amaq:GO499_11245"/>
<sequence>MSRLPSLNSQLIVTLAALLALAVFGIANNISPVLLFASIIAAAQPLVFAAVGEMITEKSGVLNLGVEGMMIIGAIAGFATAVTTGSPLLGVLAAAIAGAALALVFGFLTQVLLANQVATGLALTMFGLGLAALIGQPFSGVKPPPFPKLDLAVISDLPVVGPLLFNHNLMVYFGLVLVALIWAFLTFTRTGLTLRAVGEDHDAAHALGYNVILIRLTAIAVGGAMAGMGGAYLSLVRVPQWTEGMTAGSGWIALAIVVFGTWRTWRVMLGAYLFGGVTILQLNMQIADITPLWLVVLALFLAAVSVTVRSFRSSAPASPWMIGLWFTTLLAGSIAIRHPVSIPTEYLNMAPYIATILVLVAMSADKLRANINAPASLGRVFHRTG</sequence>
<organism evidence="7 8">
    <name type="scientific">Algicella marina</name>
    <dbReference type="NCBI Taxonomy" id="2683284"/>
    <lineage>
        <taxon>Bacteria</taxon>
        <taxon>Pseudomonadati</taxon>
        <taxon>Pseudomonadota</taxon>
        <taxon>Alphaproteobacteria</taxon>
        <taxon>Rhodobacterales</taxon>
        <taxon>Paracoccaceae</taxon>
        <taxon>Algicella</taxon>
    </lineage>
</organism>
<name>A0A6P1T1V7_9RHOB</name>
<dbReference type="Proteomes" id="UP000464495">
    <property type="component" value="Chromosome"/>
</dbReference>
<keyword evidence="4 6" id="KW-1133">Transmembrane helix</keyword>
<dbReference type="AlphaFoldDB" id="A0A6P1T1V7"/>
<evidence type="ECO:0000313" key="8">
    <source>
        <dbReference type="Proteomes" id="UP000464495"/>
    </source>
</evidence>